<gene>
    <name evidence="2" type="ORF">METZ01_LOCUS309461</name>
</gene>
<comment type="similarity">
    <text evidence="1">Belongs to the TolB family.</text>
</comment>
<dbReference type="InterPro" id="IPR011042">
    <property type="entry name" value="6-blade_b-propeller_TolB-like"/>
</dbReference>
<feature type="non-terminal residue" evidence="2">
    <location>
        <position position="1"/>
    </location>
</feature>
<feature type="non-terminal residue" evidence="2">
    <location>
        <position position="372"/>
    </location>
</feature>
<protein>
    <submittedName>
        <fullName evidence="2">Uncharacterized protein</fullName>
    </submittedName>
</protein>
<dbReference type="SUPFAM" id="SSF69304">
    <property type="entry name" value="Tricorn protease N-terminal domain"/>
    <property type="match status" value="1"/>
</dbReference>
<name>A0A382N8R3_9ZZZZ</name>
<organism evidence="2">
    <name type="scientific">marine metagenome</name>
    <dbReference type="NCBI Taxonomy" id="408172"/>
    <lineage>
        <taxon>unclassified sequences</taxon>
        <taxon>metagenomes</taxon>
        <taxon>ecological metagenomes</taxon>
    </lineage>
</organism>
<sequence length="372" mass="40526">DRQILFASRRNGGFDIFSAHPITPANAPSGRLIVEEIVGGPGNQYQPSVSPDGVLVAFIAPAPGTLGSGAIWAKRHVLNNTGTPGTADEPYLVHTEETSYRAEPQWSADNAAIFYSSDSGGSNDIAVVSAQGGNRVRLTEVPSDEFGVAVSPDGNRIAFVSNHQGPTRLYTMGSGGGARSSWHEVEITSRHPRTETGTIRGRVLDESGQPTPARIMLTASDGRAYTEDGGFHRMMWVNKRHYAHTDGSFEIELPAGLASIEAMRGFEYLPTKVSADVIAGESTDVTLVLNRFRNLDPLLTLGWYSSDMHTHDLHEGRFGLTPEMFFRQLEADDVRVANALIHMDGTKIMGRSENLTGEPYEMSGEERILYYT</sequence>
<accession>A0A382N8R3</accession>
<dbReference type="Pfam" id="PF07676">
    <property type="entry name" value="PD40"/>
    <property type="match status" value="3"/>
</dbReference>
<evidence type="ECO:0000256" key="1">
    <source>
        <dbReference type="ARBA" id="ARBA00009820"/>
    </source>
</evidence>
<reference evidence="2" key="1">
    <citation type="submission" date="2018-05" db="EMBL/GenBank/DDBJ databases">
        <authorList>
            <person name="Lanie J.A."/>
            <person name="Ng W.-L."/>
            <person name="Kazmierczak K.M."/>
            <person name="Andrzejewski T.M."/>
            <person name="Davidsen T.M."/>
            <person name="Wayne K.J."/>
            <person name="Tettelin H."/>
            <person name="Glass J.I."/>
            <person name="Rusch D."/>
            <person name="Podicherti R."/>
            <person name="Tsui H.-C.T."/>
            <person name="Winkler M.E."/>
        </authorList>
    </citation>
    <scope>NUCLEOTIDE SEQUENCE</scope>
</reference>
<dbReference type="EMBL" id="UINC01098238">
    <property type="protein sequence ID" value="SVC56607.1"/>
    <property type="molecule type" value="Genomic_DNA"/>
</dbReference>
<dbReference type="PANTHER" id="PTHR36842">
    <property type="entry name" value="PROTEIN TOLB HOMOLOG"/>
    <property type="match status" value="1"/>
</dbReference>
<dbReference type="InterPro" id="IPR011659">
    <property type="entry name" value="WD40"/>
</dbReference>
<dbReference type="Gene3D" id="2.120.10.30">
    <property type="entry name" value="TolB, C-terminal domain"/>
    <property type="match status" value="1"/>
</dbReference>
<evidence type="ECO:0000313" key="2">
    <source>
        <dbReference type="EMBL" id="SVC56607.1"/>
    </source>
</evidence>
<proteinExistence type="inferred from homology"/>
<dbReference type="AlphaFoldDB" id="A0A382N8R3"/>
<dbReference type="PANTHER" id="PTHR36842:SF1">
    <property type="entry name" value="PROTEIN TOLB"/>
    <property type="match status" value="1"/>
</dbReference>